<evidence type="ECO:0000256" key="1">
    <source>
        <dbReference type="SAM" id="Phobius"/>
    </source>
</evidence>
<dbReference type="EMBL" id="CAWYQH010000090">
    <property type="protein sequence ID" value="CAK8682015.1"/>
    <property type="molecule type" value="Genomic_DNA"/>
</dbReference>
<keyword evidence="1" id="KW-0812">Transmembrane</keyword>
<dbReference type="Gene3D" id="3.90.400.10">
    <property type="entry name" value="Oligo-1,6-glucosidase, Domain 2"/>
    <property type="match status" value="1"/>
</dbReference>
<dbReference type="Pfam" id="PF00128">
    <property type="entry name" value="Alpha-amylase"/>
    <property type="match status" value="1"/>
</dbReference>
<dbReference type="SMART" id="SM00642">
    <property type="entry name" value="Aamy"/>
    <property type="match status" value="1"/>
</dbReference>
<dbReference type="SUPFAM" id="SSF51445">
    <property type="entry name" value="(Trans)glycosidases"/>
    <property type="match status" value="1"/>
</dbReference>
<accession>A0ABP0FSA8</accession>
<keyword evidence="1" id="KW-1133">Transmembrane helix</keyword>
<keyword evidence="1" id="KW-0472">Membrane</keyword>
<dbReference type="PANTHER" id="PTHR10357">
    <property type="entry name" value="ALPHA-AMYLASE FAMILY MEMBER"/>
    <property type="match status" value="1"/>
</dbReference>
<dbReference type="InterPro" id="IPR006047">
    <property type="entry name" value="GH13_cat_dom"/>
</dbReference>
<protein>
    <recommendedName>
        <fullName evidence="2">Glycosyl hydrolase family 13 catalytic domain-containing protein</fullName>
    </recommendedName>
</protein>
<dbReference type="InterPro" id="IPR045857">
    <property type="entry name" value="O16G_dom_2"/>
</dbReference>
<keyword evidence="4" id="KW-1185">Reference proteome</keyword>
<dbReference type="PANTHER" id="PTHR10357:SF179">
    <property type="entry name" value="NEUTRAL AND BASIC AMINO ACID TRANSPORT PROTEIN RBAT"/>
    <property type="match status" value="1"/>
</dbReference>
<sequence length="676" mass="76572">MSVENRAYENDVPVTSFSTTVGDDPYEEVQLGFEKADVESSVGSSQIPKPYAGMPKEILLHYSRRRHFVWARNILTGAVILTILILFSMVIALIAVSPACQYYWQTSPIYQVYPKSFRDSDNDGTGDLKGIQGKLDYFENLGVTTIWLNPVYKSPQKDNGYDIEDYRDIDPLFGTLQDMEDLINEMHNRGMKIIMDFVPNHSSDQHQWFNASSNPSHPDHETFKDYYIWVNSTNGTSAGTPNNWQSVFSDVETSAWEWNENRQQFYYHAFYKEQPDLNLRNPAVQQELKDIFSYWVDLGVDGFRCDAVGFILEATHLRDNPVVDPTKPLSYENVYPDYTENQMGIHDIVADWKVLLKKGSSEPGVYRFMETEVYDDVDVVTRYYGTEIVQEADLAMNFLFIDLGSGSQWTGTSVESTVLSWMRNMPSGRWPNWVIGNHDNSRVVTRLGEQKAKLAAVLTLTLSGTPGIYYGEEIGMINNLNVSDSDFRNPERTPMQWSAEVNAGFCSNCTPWLDVSDTHETAGLNVEDLSNANDQTSMLNLYKYLIQLRSDVTFLRGTLCMLYATDQMIAFVREMPGTESKLVLINFDLNKQARINLRDLFPNLPVSGSFVFSSLTGQSGEQVMFDSVDAEPGEAKVVQFKVGGNANLFNKQSNMADRCFTAKKVCVNVLGLLEVC</sequence>
<evidence type="ECO:0000259" key="2">
    <source>
        <dbReference type="SMART" id="SM00642"/>
    </source>
</evidence>
<dbReference type="Proteomes" id="UP001642483">
    <property type="component" value="Unassembled WGS sequence"/>
</dbReference>
<dbReference type="InterPro" id="IPR017853">
    <property type="entry name" value="GH"/>
</dbReference>
<dbReference type="InterPro" id="IPR013780">
    <property type="entry name" value="Glyco_hydro_b"/>
</dbReference>
<proteinExistence type="predicted"/>
<feature type="domain" description="Glycosyl hydrolase family 13 catalytic" evidence="2">
    <location>
        <begin position="111"/>
        <end position="549"/>
    </location>
</feature>
<name>A0ABP0FSA8_CLALP</name>
<organism evidence="3 4">
    <name type="scientific">Clavelina lepadiformis</name>
    <name type="common">Light-bulb sea squirt</name>
    <name type="synonym">Ascidia lepadiformis</name>
    <dbReference type="NCBI Taxonomy" id="159417"/>
    <lineage>
        <taxon>Eukaryota</taxon>
        <taxon>Metazoa</taxon>
        <taxon>Chordata</taxon>
        <taxon>Tunicata</taxon>
        <taxon>Ascidiacea</taxon>
        <taxon>Aplousobranchia</taxon>
        <taxon>Clavelinidae</taxon>
        <taxon>Clavelina</taxon>
    </lineage>
</organism>
<evidence type="ECO:0000313" key="4">
    <source>
        <dbReference type="Proteomes" id="UP001642483"/>
    </source>
</evidence>
<dbReference type="Gene3D" id="3.20.20.80">
    <property type="entry name" value="Glycosidases"/>
    <property type="match status" value="1"/>
</dbReference>
<reference evidence="3 4" key="1">
    <citation type="submission" date="2024-02" db="EMBL/GenBank/DDBJ databases">
        <authorList>
            <person name="Daric V."/>
            <person name="Darras S."/>
        </authorList>
    </citation>
    <scope>NUCLEOTIDE SEQUENCE [LARGE SCALE GENOMIC DNA]</scope>
</reference>
<feature type="transmembrane region" description="Helical" evidence="1">
    <location>
        <begin position="74"/>
        <end position="96"/>
    </location>
</feature>
<dbReference type="Gene3D" id="2.60.40.1180">
    <property type="entry name" value="Golgi alpha-mannosidase II"/>
    <property type="match status" value="1"/>
</dbReference>
<evidence type="ECO:0000313" key="3">
    <source>
        <dbReference type="EMBL" id="CAK8682015.1"/>
    </source>
</evidence>
<comment type="caution">
    <text evidence="3">The sequence shown here is derived from an EMBL/GenBank/DDBJ whole genome shotgun (WGS) entry which is preliminary data.</text>
</comment>
<gene>
    <name evidence="3" type="ORF">CVLEPA_LOCUS12238</name>
</gene>